<feature type="domain" description="Transforming acidic coiled-coil-containing protein C-terminal" evidence="9">
    <location>
        <begin position="691"/>
        <end position="891"/>
    </location>
</feature>
<dbReference type="GO" id="GO:0021987">
    <property type="term" value="P:cerebral cortex development"/>
    <property type="evidence" value="ECO:0007669"/>
    <property type="project" value="TreeGrafter"/>
</dbReference>
<dbReference type="GO" id="GO:0007052">
    <property type="term" value="P:mitotic spindle organization"/>
    <property type="evidence" value="ECO:0007669"/>
    <property type="project" value="InterPro"/>
</dbReference>
<dbReference type="InterPro" id="IPR039915">
    <property type="entry name" value="TACC"/>
</dbReference>
<sequence>MSLQILNAENEENGGNISDDLTAEVSEFYFAPPEPTGRPSILRYSQKENLPPESVAKVTKVTFQTPLRDPQTRRILSPAVMDKLETTFRLDCSEVFDDLLSAPINVGTCQQKTEAEAKNTVINTQMPEKVSVTPYPDDEMPVKSRGSYSLDFDNLNDINPFQSSVQLQHSPGNLQKLPVKTSSSLEKTCEKSDKDSLLDDTASFTSATGRTEHSSEEKTLSSGNESSLSMLESYKSKLSPKQTIGDSGQDVKSASTDVGQINNSLELAEAPPPHVQLSVNLGPSNSDLTNSSKTGELKLQTASVAEVSPEESKPAEELTVSKGEPEEKLGGTKAGPVKLEFDNTTARKPPPKKLGKRPGIKPPSKKVPVTKTKTENTEAQTKSNVEDEIPLPKASYKFDWDKLDDPNFNPFGGGSKISTSPKCSKPSPQKAHLQEEQDSSSGRELFPVEQHNRPSTCGTPKREPKTLDTSKQIVMEDKPGVQAEAELPGEIAMERQMSPSKMPPASVPSQDNLASIDSGKKSDSAEEIKSSSHRTEISSDEQSADTQPGEVFRPSSEGMGIEIDYLEQFGTSLFKESALRKQSLYLKFDPLLRDSPKKPVSSASETNINITTTPLYSGPVADLNTLLVEVGKPSVTIQNEEKPKGLDLLGTLTATETAPLIPDSLTSDAPSLTFDSSTNTVVDAIIDVLKYSQKDMDAAVELMKSELQEKQLEIQEWKMKYDKLHMEYKEMGKIVAEFEGTITQMMEDAEKQKEFSRKEIQKTVEEKQQAISDLNSMEKSFSELFKRFEKQKEVIEGYHKNEEALKKCAEEYFARIMKEEQRYRALKAHAEEKLRQANEEIAQVRSKAKSEAAALQASLRKEQMRIQSLERSLEQKTKENDELTKICDDLILKMEK</sequence>
<evidence type="ECO:0000256" key="2">
    <source>
        <dbReference type="ARBA" id="ARBA00009423"/>
    </source>
</evidence>
<feature type="compositionally biased region" description="Polar residues" evidence="8">
    <location>
        <begin position="239"/>
        <end position="255"/>
    </location>
</feature>
<dbReference type="EMBL" id="VXBZ01009890">
    <property type="protein sequence ID" value="NXP53503.1"/>
    <property type="molecule type" value="Genomic_DNA"/>
</dbReference>
<evidence type="ECO:0000256" key="6">
    <source>
        <dbReference type="ARBA" id="ARBA00023212"/>
    </source>
</evidence>
<dbReference type="Pfam" id="PF05010">
    <property type="entry name" value="TACC_C"/>
    <property type="match status" value="1"/>
</dbReference>
<evidence type="ECO:0000256" key="7">
    <source>
        <dbReference type="SAM" id="Coils"/>
    </source>
</evidence>
<dbReference type="PANTHER" id="PTHR13924">
    <property type="entry name" value="TRANSFORMING ACIDIC COILED-COIL CONTAINING PROTEIN 1/2"/>
    <property type="match status" value="1"/>
</dbReference>
<dbReference type="OrthoDB" id="10255048at2759"/>
<feature type="compositionally biased region" description="Basic residues" evidence="8">
    <location>
        <begin position="349"/>
        <end position="359"/>
    </location>
</feature>
<feature type="non-terminal residue" evidence="10">
    <location>
        <position position="1"/>
    </location>
</feature>
<feature type="coiled-coil region" evidence="7">
    <location>
        <begin position="816"/>
        <end position="893"/>
    </location>
</feature>
<keyword evidence="11" id="KW-1185">Reference proteome</keyword>
<feature type="compositionally biased region" description="Basic and acidic residues" evidence="8">
    <location>
        <begin position="396"/>
        <end position="405"/>
    </location>
</feature>
<dbReference type="InterPro" id="IPR007707">
    <property type="entry name" value="TACC_C"/>
</dbReference>
<feature type="compositionally biased region" description="Basic and acidic residues" evidence="8">
    <location>
        <begin position="210"/>
        <end position="219"/>
    </location>
</feature>
<dbReference type="GO" id="GO:0005856">
    <property type="term" value="C:cytoskeleton"/>
    <property type="evidence" value="ECO:0007669"/>
    <property type="project" value="UniProtKB-SubCell"/>
</dbReference>
<dbReference type="GO" id="GO:0007097">
    <property type="term" value="P:nuclear migration"/>
    <property type="evidence" value="ECO:0007669"/>
    <property type="project" value="TreeGrafter"/>
</dbReference>
<dbReference type="GO" id="GO:0005737">
    <property type="term" value="C:cytoplasm"/>
    <property type="evidence" value="ECO:0007669"/>
    <property type="project" value="TreeGrafter"/>
</dbReference>
<evidence type="ECO:0000256" key="3">
    <source>
        <dbReference type="ARBA" id="ARBA00022490"/>
    </source>
</evidence>
<accession>A0A7L2B2D4</accession>
<comment type="caution">
    <text evidence="10">The sequence shown here is derived from an EMBL/GenBank/DDBJ whole genome shotgun (WGS) entry which is preliminary data.</text>
</comment>
<keyword evidence="3" id="KW-0963">Cytoplasm</keyword>
<feature type="non-terminal residue" evidence="10">
    <location>
        <position position="896"/>
    </location>
</feature>
<evidence type="ECO:0000313" key="10">
    <source>
        <dbReference type="EMBL" id="NXP53503.1"/>
    </source>
</evidence>
<feature type="region of interest" description="Disordered" evidence="8">
    <location>
        <begin position="268"/>
        <end position="556"/>
    </location>
</feature>
<organism evidence="10 11">
    <name type="scientific">Heliornis fulica</name>
    <name type="common">sungrebe</name>
    <dbReference type="NCBI Taxonomy" id="54369"/>
    <lineage>
        <taxon>Eukaryota</taxon>
        <taxon>Metazoa</taxon>
        <taxon>Chordata</taxon>
        <taxon>Craniata</taxon>
        <taxon>Vertebrata</taxon>
        <taxon>Euteleostomi</taxon>
        <taxon>Archelosauria</taxon>
        <taxon>Archosauria</taxon>
        <taxon>Dinosauria</taxon>
        <taxon>Saurischia</taxon>
        <taxon>Theropoda</taxon>
        <taxon>Coelurosauria</taxon>
        <taxon>Aves</taxon>
        <taxon>Neognathae</taxon>
        <taxon>Neoaves</taxon>
        <taxon>Gruiformes</taxon>
        <taxon>Heliornithidae</taxon>
        <taxon>Heliornis</taxon>
    </lineage>
</organism>
<proteinExistence type="inferred from homology"/>
<comment type="similarity">
    <text evidence="2">Belongs to the TACC family.</text>
</comment>
<feature type="compositionally biased region" description="Basic and acidic residues" evidence="8">
    <location>
        <begin position="187"/>
        <end position="197"/>
    </location>
</feature>
<dbReference type="Pfam" id="PF25777">
    <property type="entry name" value="Aurora-A_bind_TACC3"/>
    <property type="match status" value="1"/>
</dbReference>
<feature type="compositionally biased region" description="Basic and acidic residues" evidence="8">
    <location>
        <begin position="460"/>
        <end position="479"/>
    </location>
</feature>
<name>A0A7L2B2D4_9GRUI</name>
<dbReference type="FunFam" id="1.20.5.1700:FF:000001">
    <property type="entry name" value="Transforming acidic coiled-coil-containing protein 1 isoform 2"/>
    <property type="match status" value="1"/>
</dbReference>
<keyword evidence="6" id="KW-0206">Cytoskeleton</keyword>
<feature type="compositionally biased region" description="Polar residues" evidence="8">
    <location>
        <begin position="277"/>
        <end position="294"/>
    </location>
</feature>
<feature type="compositionally biased region" description="Polar residues" evidence="8">
    <location>
        <begin position="220"/>
        <end position="230"/>
    </location>
</feature>
<keyword evidence="4" id="KW-0597">Phosphoprotein</keyword>
<evidence type="ECO:0000256" key="4">
    <source>
        <dbReference type="ARBA" id="ARBA00022553"/>
    </source>
</evidence>
<dbReference type="Proteomes" id="UP000590868">
    <property type="component" value="Unassembled WGS sequence"/>
</dbReference>
<dbReference type="InterPro" id="IPR057663">
    <property type="entry name" value="TACC3_Aurora-A_bind"/>
</dbReference>
<dbReference type="AlphaFoldDB" id="A0A7L2B2D4"/>
<feature type="region of interest" description="Disordered" evidence="8">
    <location>
        <begin position="169"/>
        <end position="255"/>
    </location>
</feature>
<gene>
    <name evidence="10" type="primary">Tacc3</name>
    <name evidence="10" type="ORF">HELFUL_R08369</name>
</gene>
<dbReference type="Gene3D" id="1.20.5.1700">
    <property type="match status" value="1"/>
</dbReference>
<reference evidence="10 11" key="1">
    <citation type="submission" date="2019-09" db="EMBL/GenBank/DDBJ databases">
        <title>Bird 10,000 Genomes (B10K) Project - Family phase.</title>
        <authorList>
            <person name="Zhang G."/>
        </authorList>
    </citation>
    <scope>NUCLEOTIDE SEQUENCE [LARGE SCALE GENOMIC DNA]</scope>
    <source>
        <strain evidence="10">B10K-DU-001-55</strain>
        <tissue evidence="10">Muscle</tissue>
    </source>
</reference>
<feature type="compositionally biased region" description="Basic and acidic residues" evidence="8">
    <location>
        <begin position="518"/>
        <end position="537"/>
    </location>
</feature>
<evidence type="ECO:0000256" key="1">
    <source>
        <dbReference type="ARBA" id="ARBA00004245"/>
    </source>
</evidence>
<evidence type="ECO:0000259" key="9">
    <source>
        <dbReference type="Pfam" id="PF05010"/>
    </source>
</evidence>
<evidence type="ECO:0000313" key="11">
    <source>
        <dbReference type="Proteomes" id="UP000590868"/>
    </source>
</evidence>
<keyword evidence="5 7" id="KW-0175">Coiled coil</keyword>
<evidence type="ECO:0000256" key="8">
    <source>
        <dbReference type="SAM" id="MobiDB-lite"/>
    </source>
</evidence>
<dbReference type="PANTHER" id="PTHR13924:SF4">
    <property type="entry name" value="TRANSFORMING ACIDIC COILED-COIL-CONTAINING PROTEIN 3"/>
    <property type="match status" value="1"/>
</dbReference>
<feature type="coiled-coil region" evidence="7">
    <location>
        <begin position="700"/>
        <end position="780"/>
    </location>
</feature>
<comment type="subcellular location">
    <subcellularLocation>
        <location evidence="1">Cytoplasm</location>
        <location evidence="1">Cytoskeleton</location>
    </subcellularLocation>
</comment>
<protein>
    <submittedName>
        <fullName evidence="10">TACC3 protein</fullName>
    </submittedName>
</protein>
<evidence type="ECO:0000256" key="5">
    <source>
        <dbReference type="ARBA" id="ARBA00023054"/>
    </source>
</evidence>